<sequence>MQRRSFPYGGLSFGLLAPLVFPSLLRGSRNLCALFGRLPFSSFLSSLWLRLLLLSCSHFGRRGLLSFGATNRSGWRLGCRRTRGTTINTQRKDKRNKAPPGDHNFFLHFFSYFCDLTNSLFAPLRVVLACGHVGRGHCWVPAIWSRPAIATDGSTLSQERAARYIMGHKSHERHRRGLVGAQGAININPKTGIGVQEATIARPRRTSKGSTVDSAPPVPLGVVAPITLEVGTVASTVGVACAGRTRCGRRRWTQWRQWAGQRVWATAAWMAPAAGLYWLAVLVPNFVVFALTTEIADRPGGGPYTTKALMSIARAAAMPLGFATTLITPARRRLTAGWWRPVGLVGFALVFSAMPNLFFAIDDVSVRVVSRFVGSFFFSWAFCVYIGYAQGRRASDALMPAATACMLVSSAISRAIAPAIKDHLLGGGGDDNDDNETAYRWMPATVSALAFMPMLVAAVALAASPRATEADAAARVRRTGGTLATDLTWLRRHWAPLLGLAVNNTVLQAVRGVRDVFATDLLGADAPWWHWIVADVRRALVPVSCTRPLSSLAATDAPLWRSTHWASSPARS</sequence>
<dbReference type="InterPro" id="IPR043745">
    <property type="entry name" value="DUF5690"/>
</dbReference>
<protein>
    <submittedName>
        <fullName evidence="2">Uncharacterized protein</fullName>
    </submittedName>
</protein>
<feature type="transmembrane region" description="Helical" evidence="1">
    <location>
        <begin position="311"/>
        <end position="330"/>
    </location>
</feature>
<evidence type="ECO:0000256" key="1">
    <source>
        <dbReference type="SAM" id="Phobius"/>
    </source>
</evidence>
<feature type="transmembrane region" description="Helical" evidence="1">
    <location>
        <begin position="401"/>
        <end position="420"/>
    </location>
</feature>
<dbReference type="Proteomes" id="UP000202511">
    <property type="component" value="Segment"/>
</dbReference>
<dbReference type="EMBL" id="KP136319">
    <property type="protein sequence ID" value="AJF97302.1"/>
    <property type="molecule type" value="Genomic_DNA"/>
</dbReference>
<accession>A0A0B5JCF5</accession>
<dbReference type="Pfam" id="PF18943">
    <property type="entry name" value="DUF5690"/>
    <property type="match status" value="1"/>
</dbReference>
<organism evidence="2 3">
    <name type="scientific">Pandoravirus inopinatum</name>
    <dbReference type="NCBI Taxonomy" id="1605721"/>
    <lineage>
        <taxon>Viruses</taxon>
        <taxon>Pandoravirus</taxon>
    </lineage>
</organism>
<feature type="transmembrane region" description="Helical" evidence="1">
    <location>
        <begin position="220"/>
        <end position="242"/>
    </location>
</feature>
<feature type="transmembrane region" description="Helical" evidence="1">
    <location>
        <begin position="342"/>
        <end position="360"/>
    </location>
</feature>
<dbReference type="KEGG" id="vg:23462219"/>
<feature type="transmembrane region" description="Helical" evidence="1">
    <location>
        <begin position="440"/>
        <end position="463"/>
    </location>
</feature>
<keyword evidence="1" id="KW-0812">Transmembrane</keyword>
<evidence type="ECO:0000313" key="3">
    <source>
        <dbReference type="Proteomes" id="UP000202511"/>
    </source>
</evidence>
<feature type="transmembrane region" description="Helical" evidence="1">
    <location>
        <begin position="372"/>
        <end position="389"/>
    </location>
</feature>
<proteinExistence type="predicted"/>
<feature type="transmembrane region" description="Helical" evidence="1">
    <location>
        <begin position="263"/>
        <end position="291"/>
    </location>
</feature>
<dbReference type="RefSeq" id="YP_009119537.1">
    <property type="nucleotide sequence ID" value="NC_026440.1"/>
</dbReference>
<name>A0A0B5JCF5_9VIRU</name>
<keyword evidence="1" id="KW-1133">Transmembrane helix</keyword>
<evidence type="ECO:0000313" key="2">
    <source>
        <dbReference type="EMBL" id="AJF97302.1"/>
    </source>
</evidence>
<keyword evidence="1" id="KW-0472">Membrane</keyword>
<reference evidence="2 3" key="1">
    <citation type="journal article" date="2015" name="Parasitol. Res.">
        <title>Viruses in close associations with free-living amoebae.</title>
        <authorList>
            <person name="Scheid P."/>
        </authorList>
    </citation>
    <scope>NUCLEOTIDE SEQUENCE [LARGE SCALE GENOMIC DNA]</scope>
    <source>
        <strain evidence="2">KlaHel</strain>
    </source>
</reference>
<dbReference type="GeneID" id="23462219"/>